<dbReference type="Gene3D" id="3.90.226.10">
    <property type="entry name" value="2-enoyl-CoA Hydratase, Chain A, domain 1"/>
    <property type="match status" value="1"/>
</dbReference>
<feature type="domain" description="NfeD-like C-terminal" evidence="7">
    <location>
        <begin position="389"/>
        <end position="442"/>
    </location>
</feature>
<dbReference type="RefSeq" id="WP_379046899.1">
    <property type="nucleotide sequence ID" value="NZ_JBHSKW010000063.1"/>
</dbReference>
<sequence length="448" mass="48727">MKSIYCLLVIFVCSLFSFTALGQTKVYQLNLKEEINPGAWRSTKKAFEEAKANKAEVIIIDMNTYGGMLDYADSIRTKILNSPIKTIVYIDNNAASAGALISIACDKIYMSKGATIGAASVVNGQGEVLPEKYQSYMRGLMRTTAETKGRNPKIAEGFVDPDLEIAGLKPKGKVLTLTTAEAITNGYCVNEASSIDDVLKQEGIINYTKQNYIPTFTDKIIGLLTLPAVSSVLILLMIGGIYFELQSPGIGFALLVAIVAGLLFFAPLYLEGLAENWEILLFLAGIVLLILEIFLIPGFGVFGIMGIICMVTGLALSLVLNDFFDLSVSGSERLVQSVLIVLGAMVGAVFLSVFFGGNILKSRAFQRLVLKDEQQSKEGYQVTKPQFDMLGKKGFAKTDLRPSGKIDINGEWFDAVSNDGFIENGTDIVVSKIENYNLIVRKQTNANS</sequence>
<feature type="domain" description="NfeD integral membrane" evidence="8">
    <location>
        <begin position="229"/>
        <end position="354"/>
    </location>
</feature>
<dbReference type="InterPro" id="IPR056738">
    <property type="entry name" value="NfeD1b_N"/>
</dbReference>
<comment type="caution">
    <text evidence="10">The sequence shown here is derived from an EMBL/GenBank/DDBJ whole genome shotgun (WGS) entry which is preliminary data.</text>
</comment>
<accession>A0ABW5TVI7</accession>
<organism evidence="10 11">
    <name type="scientific">Pedobacter alpinus</name>
    <dbReference type="NCBI Taxonomy" id="1590643"/>
    <lineage>
        <taxon>Bacteria</taxon>
        <taxon>Pseudomonadati</taxon>
        <taxon>Bacteroidota</taxon>
        <taxon>Sphingobacteriia</taxon>
        <taxon>Sphingobacteriales</taxon>
        <taxon>Sphingobacteriaceae</taxon>
        <taxon>Pedobacter</taxon>
    </lineage>
</organism>
<evidence type="ECO:0000256" key="4">
    <source>
        <dbReference type="ARBA" id="ARBA00023136"/>
    </source>
</evidence>
<feature type="domain" description="NfeD1b N-terminal" evidence="9">
    <location>
        <begin position="25"/>
        <end position="204"/>
    </location>
</feature>
<keyword evidence="11" id="KW-1185">Reference proteome</keyword>
<protein>
    <submittedName>
        <fullName evidence="10">Nodulation protein NfeD</fullName>
    </submittedName>
</protein>
<keyword evidence="6" id="KW-0732">Signal</keyword>
<feature type="transmembrane region" description="Helical" evidence="5">
    <location>
        <begin position="302"/>
        <end position="320"/>
    </location>
</feature>
<dbReference type="SUPFAM" id="SSF52096">
    <property type="entry name" value="ClpP/crotonase"/>
    <property type="match status" value="1"/>
</dbReference>
<evidence type="ECO:0000256" key="3">
    <source>
        <dbReference type="ARBA" id="ARBA00022989"/>
    </source>
</evidence>
<evidence type="ECO:0000256" key="5">
    <source>
        <dbReference type="SAM" id="Phobius"/>
    </source>
</evidence>
<dbReference type="InterPro" id="IPR029045">
    <property type="entry name" value="ClpP/crotonase-like_dom_sf"/>
</dbReference>
<feature type="chain" id="PRO_5047266736" evidence="6">
    <location>
        <begin position="23"/>
        <end position="448"/>
    </location>
</feature>
<dbReference type="PANTHER" id="PTHR33507">
    <property type="entry name" value="INNER MEMBRANE PROTEIN YBBJ"/>
    <property type="match status" value="1"/>
</dbReference>
<evidence type="ECO:0000313" key="11">
    <source>
        <dbReference type="Proteomes" id="UP001597546"/>
    </source>
</evidence>
<dbReference type="InterPro" id="IPR012340">
    <property type="entry name" value="NA-bd_OB-fold"/>
</dbReference>
<keyword evidence="3 5" id="KW-1133">Transmembrane helix</keyword>
<feature type="transmembrane region" description="Helical" evidence="5">
    <location>
        <begin position="276"/>
        <end position="295"/>
    </location>
</feature>
<feature type="transmembrane region" description="Helical" evidence="5">
    <location>
        <begin position="250"/>
        <end position="270"/>
    </location>
</feature>
<name>A0ABW5TVI7_9SPHI</name>
<dbReference type="Pfam" id="PF24961">
    <property type="entry name" value="NfeD_membrane"/>
    <property type="match status" value="1"/>
</dbReference>
<feature type="transmembrane region" description="Helical" evidence="5">
    <location>
        <begin position="220"/>
        <end position="243"/>
    </location>
</feature>
<evidence type="ECO:0000256" key="2">
    <source>
        <dbReference type="ARBA" id="ARBA00022692"/>
    </source>
</evidence>
<dbReference type="SUPFAM" id="SSF141322">
    <property type="entry name" value="NfeD domain-like"/>
    <property type="match status" value="1"/>
</dbReference>
<evidence type="ECO:0000256" key="1">
    <source>
        <dbReference type="ARBA" id="ARBA00004141"/>
    </source>
</evidence>
<dbReference type="Pfam" id="PF25145">
    <property type="entry name" value="NfeD1b_N"/>
    <property type="match status" value="1"/>
</dbReference>
<dbReference type="Proteomes" id="UP001597546">
    <property type="component" value="Unassembled WGS sequence"/>
</dbReference>
<comment type="subcellular location">
    <subcellularLocation>
        <location evidence="1">Membrane</location>
        <topology evidence="1">Multi-pass membrane protein</topology>
    </subcellularLocation>
</comment>
<evidence type="ECO:0000313" key="10">
    <source>
        <dbReference type="EMBL" id="MFD2732812.1"/>
    </source>
</evidence>
<dbReference type="EMBL" id="JBHULV010000047">
    <property type="protein sequence ID" value="MFD2732812.1"/>
    <property type="molecule type" value="Genomic_DNA"/>
</dbReference>
<evidence type="ECO:0000259" key="8">
    <source>
        <dbReference type="Pfam" id="PF24961"/>
    </source>
</evidence>
<dbReference type="CDD" id="cd07021">
    <property type="entry name" value="Clp_protease_NfeD_like"/>
    <property type="match status" value="1"/>
</dbReference>
<keyword evidence="2 5" id="KW-0812">Transmembrane</keyword>
<reference evidence="11" key="1">
    <citation type="journal article" date="2019" name="Int. J. Syst. Evol. Microbiol.">
        <title>The Global Catalogue of Microorganisms (GCM) 10K type strain sequencing project: providing services to taxonomists for standard genome sequencing and annotation.</title>
        <authorList>
            <consortium name="The Broad Institute Genomics Platform"/>
            <consortium name="The Broad Institute Genome Sequencing Center for Infectious Disease"/>
            <person name="Wu L."/>
            <person name="Ma J."/>
        </authorList>
    </citation>
    <scope>NUCLEOTIDE SEQUENCE [LARGE SCALE GENOMIC DNA]</scope>
    <source>
        <strain evidence="11">KCTC 42456</strain>
    </source>
</reference>
<gene>
    <name evidence="10" type="ORF">ACFSSE_13970</name>
</gene>
<dbReference type="InterPro" id="IPR056739">
    <property type="entry name" value="NfeD_membrane"/>
</dbReference>
<dbReference type="PANTHER" id="PTHR33507:SF3">
    <property type="entry name" value="INNER MEMBRANE PROTEIN YBBJ"/>
    <property type="match status" value="1"/>
</dbReference>
<dbReference type="Gene3D" id="2.40.50.140">
    <property type="entry name" value="Nucleic acid-binding proteins"/>
    <property type="match status" value="1"/>
</dbReference>
<feature type="transmembrane region" description="Helical" evidence="5">
    <location>
        <begin position="340"/>
        <end position="360"/>
    </location>
</feature>
<evidence type="ECO:0000256" key="6">
    <source>
        <dbReference type="SAM" id="SignalP"/>
    </source>
</evidence>
<evidence type="ECO:0000259" key="9">
    <source>
        <dbReference type="Pfam" id="PF25145"/>
    </source>
</evidence>
<keyword evidence="4 5" id="KW-0472">Membrane</keyword>
<dbReference type="InterPro" id="IPR052165">
    <property type="entry name" value="Membrane_assoc_protease"/>
</dbReference>
<dbReference type="InterPro" id="IPR002810">
    <property type="entry name" value="NfeD-like_C"/>
</dbReference>
<evidence type="ECO:0000259" key="7">
    <source>
        <dbReference type="Pfam" id="PF01957"/>
    </source>
</evidence>
<dbReference type="Pfam" id="PF01957">
    <property type="entry name" value="NfeD"/>
    <property type="match status" value="1"/>
</dbReference>
<feature type="signal peptide" evidence="6">
    <location>
        <begin position="1"/>
        <end position="22"/>
    </location>
</feature>
<proteinExistence type="predicted"/>